<dbReference type="EC" id="2.7.13.3" evidence="2"/>
<feature type="domain" description="PAC" evidence="9">
    <location>
        <begin position="465"/>
        <end position="519"/>
    </location>
</feature>
<feature type="domain" description="PAC" evidence="9">
    <location>
        <begin position="339"/>
        <end position="391"/>
    </location>
</feature>
<feature type="domain" description="PAS" evidence="8">
    <location>
        <begin position="1163"/>
        <end position="1214"/>
    </location>
</feature>
<dbReference type="EMBL" id="FNVR01000008">
    <property type="protein sequence ID" value="SEF94110.1"/>
    <property type="molecule type" value="Genomic_DNA"/>
</dbReference>
<dbReference type="SMART" id="SM00086">
    <property type="entry name" value="PAC"/>
    <property type="match status" value="8"/>
</dbReference>
<organism evidence="10 11">
    <name type="scientific">Algoriphagus boritolerans DSM 17298 = JCM 18970</name>
    <dbReference type="NCBI Taxonomy" id="1120964"/>
    <lineage>
        <taxon>Bacteria</taxon>
        <taxon>Pseudomonadati</taxon>
        <taxon>Bacteroidota</taxon>
        <taxon>Cytophagia</taxon>
        <taxon>Cytophagales</taxon>
        <taxon>Cyclobacteriaceae</taxon>
        <taxon>Algoriphagus</taxon>
    </lineage>
</organism>
<dbReference type="PROSITE" id="PS50109">
    <property type="entry name" value="HIS_KIN"/>
    <property type="match status" value="1"/>
</dbReference>
<dbReference type="InterPro" id="IPR005467">
    <property type="entry name" value="His_kinase_dom"/>
</dbReference>
<dbReference type="InterPro" id="IPR013767">
    <property type="entry name" value="PAS_fold"/>
</dbReference>
<dbReference type="InterPro" id="IPR004358">
    <property type="entry name" value="Sig_transdc_His_kin-like_C"/>
</dbReference>
<proteinExistence type="predicted"/>
<dbReference type="InterPro" id="IPR000700">
    <property type="entry name" value="PAS-assoc_C"/>
</dbReference>
<dbReference type="PANTHER" id="PTHR43304">
    <property type="entry name" value="PHYTOCHROME-LIKE PROTEIN CPH1"/>
    <property type="match status" value="1"/>
</dbReference>
<evidence type="ECO:0000259" key="9">
    <source>
        <dbReference type="PROSITE" id="PS50113"/>
    </source>
</evidence>
<dbReference type="InterPro" id="IPR052162">
    <property type="entry name" value="Sensor_kinase/Photoreceptor"/>
</dbReference>
<dbReference type="InterPro" id="IPR001610">
    <property type="entry name" value="PAC"/>
</dbReference>
<evidence type="ECO:0000259" key="8">
    <source>
        <dbReference type="PROSITE" id="PS50112"/>
    </source>
</evidence>
<dbReference type="Pfam" id="PF08448">
    <property type="entry name" value="PAS_4"/>
    <property type="match status" value="2"/>
</dbReference>
<dbReference type="Gene3D" id="3.30.565.10">
    <property type="entry name" value="Histidine kinase-like ATPase, C-terminal domain"/>
    <property type="match status" value="1"/>
</dbReference>
<feature type="domain" description="PAC" evidence="9">
    <location>
        <begin position="1589"/>
        <end position="1641"/>
    </location>
</feature>
<dbReference type="SUPFAM" id="SSF55874">
    <property type="entry name" value="ATPase domain of HSP90 chaperone/DNA topoisomerase II/histidine kinase"/>
    <property type="match status" value="1"/>
</dbReference>
<dbReference type="RefSeq" id="WP_103924627.1">
    <property type="nucleotide sequence ID" value="NZ_FNVR01000008.1"/>
</dbReference>
<feature type="domain" description="PAS" evidence="8">
    <location>
        <begin position="265"/>
        <end position="336"/>
    </location>
</feature>
<dbReference type="NCBIfam" id="TIGR00229">
    <property type="entry name" value="sensory_box"/>
    <property type="match status" value="9"/>
</dbReference>
<evidence type="ECO:0000256" key="3">
    <source>
        <dbReference type="ARBA" id="ARBA00022553"/>
    </source>
</evidence>
<dbReference type="SMART" id="SM00091">
    <property type="entry name" value="PAS"/>
    <property type="match status" value="9"/>
</dbReference>
<evidence type="ECO:0000313" key="11">
    <source>
        <dbReference type="Proteomes" id="UP000236736"/>
    </source>
</evidence>
<dbReference type="InterPro" id="IPR003018">
    <property type="entry name" value="GAF"/>
</dbReference>
<dbReference type="SUPFAM" id="SSF55781">
    <property type="entry name" value="GAF domain-like"/>
    <property type="match status" value="1"/>
</dbReference>
<dbReference type="GO" id="GO:0006355">
    <property type="term" value="P:regulation of DNA-templated transcription"/>
    <property type="evidence" value="ECO:0007669"/>
    <property type="project" value="InterPro"/>
</dbReference>
<dbReference type="InterPro" id="IPR036097">
    <property type="entry name" value="HisK_dim/P_sf"/>
</dbReference>
<name>A0A1H5W3V0_9BACT</name>
<dbReference type="Proteomes" id="UP000236736">
    <property type="component" value="Unassembled WGS sequence"/>
</dbReference>
<reference evidence="11" key="1">
    <citation type="submission" date="2016-10" db="EMBL/GenBank/DDBJ databases">
        <authorList>
            <person name="Varghese N."/>
            <person name="Submissions S."/>
        </authorList>
    </citation>
    <scope>NUCLEOTIDE SEQUENCE [LARGE SCALE GENOMIC DNA]</scope>
    <source>
        <strain evidence="11">DSM 17298</strain>
    </source>
</reference>
<dbReference type="InterPro" id="IPR003661">
    <property type="entry name" value="HisK_dim/P_dom"/>
</dbReference>
<dbReference type="CDD" id="cd00130">
    <property type="entry name" value="PAS"/>
    <property type="match status" value="8"/>
</dbReference>
<evidence type="ECO:0000256" key="5">
    <source>
        <dbReference type="ARBA" id="ARBA00022777"/>
    </source>
</evidence>
<sequence length="1885" mass="217587">MESSPTDYSSLFYLSPFPKWVYDVSSFEILDVNESAIQHYGYSRDEFLKLTIKDLRPKEEIPKLVAAHSDIDSKFGNIYFGVFTHQKKTGEKIRMKINGHRVDFQSKKCVVVVCQDITEEEKQATAIKESEERLRAASSIAKLGYWRFDLESHAITWTDEVYKIWGRQKESFEINFENLLKTIPADEHHAFNLEDREVLFGRKDVDIIHRIILPDHNIRWVHVLGRVKTSEGGNPRIFEGTVQDITIQKESELQLNRMSKQLIESEAKFRTIFEIASLGIAQVDPTKGKIILVNSFYETITGYSTEELLQMNFVELTHPDDRERDWELFSQALRGEGEYRNEKRYIKKDGSLVWVRIHMAFIKDELGKPIRTVAICEDISYRKAEEHRLKLLESVVTHTSDAILITEAEPFDQPGPRIVFVNEAFTKMTGYTAEEVIGKTPRILQGPKSDKDELAKLSKAMRNWEPCEITTLNYKKNGEEFWINFSVTPVADEKGWFTHWIAIERDVTDKKNRELEQDLLSQISLIFNEEKKLTEASKRVCETFADFGDFDFVEIWTPNLENTNIQLLSYSTNSPQAADFYGHTLAYRSFKYGEGVPGIVWETKQPLLLNSTDNSEIVPRIKAARQAGLKSFLGLPLLFNESLVGVLVFGSSKDPQSMDRYVRLFQRLETFIGSEINRKSLETNLQNLFEAIPDIICLADFQGRFLKMNTAGCKLLGYSEEELVYHSFDEFVHPEDKDISTKEVMKLGEGETTFKFENRYITKKGEIVWLSWTCNSEVQAGLIYASAKDITKEKKLSQLITQSTTLARIGSWEIDLIEQKLFWSDMVHKLHETDPELFFPDLETGINFYREDFRKLVQESVSACISRGTPFDFEAVIVTAKKHEQWVKVIGSAEIINGKCIRVFGSFQDIHQRKEAENRLQSLADNLPGVVFRYLINPDGTDAMKYVSRGAKEIWGYTAEESITDNNLIWNGIKAGGDFESVQSSIIESVKNKTKWTSSWRYMMPNGEIRFHIGHGSPEYLTDGTVVFNSLILDNTEERKNEELLNQASAMAQIGSWELDLVNQTGDAMFWSSMTRQILGVDDDYNPTLTGGFEFYTAESKIRIQNAVDLLIREGKEFDEELHITTAHGDDRWIRCIGRGEWARGKCVKIFGSFQDINTTKSLQLQLSEILESISDAFYAVDKDWNFTYFNKEAENLLLKKADEVLGKSIWELFPAAIGTPLQEIYYRVSQTGLPESFEYLFPGDGSWYELNAYPSNGGVSAYFKNIDERKQAAEQLEKAFLEKNNIIESIADAFFTMDRNFIVSYWNRAAEEIIGVKREELIGKNLWGVFPDAVSLPSYTHYHKVLESGQSITFEDYYDGIWLEVNAYPSEEGITVFFRDISLRKEADKRLLDAFEEKNTILERITEAFVALDANWCYTHMNKKAGEIFNRDPEQMIGKHIWTEFPEGLNQPFHLAYEKAMATQQYVHVEEHYKPYDLWFENHIYPSPNGLSIFFRDISERKRSEETLRKANERFEKATEATNDAIWDWDIENQTFLRSNGIDKFFGENTHKSLNEDEFWTDRFHPDDLPIIQQSIQLAINDPLVSRWEMEYRILKQTGETGHVVDKGIIIRNQDGKAIRMVGAMTDISDRKRHEVELLELNESLKKHAHELELTNEQLEQFAFIASHDLQEPLRMISSFLDQLRRKYEGQLDDKAHKYIHFATDGAKRMKQIILDLLEYSRAGKYEEILGKVDLSIILNDYKSLRKKIIQEKSAEFIYSKLPIIAGYRAPITQVIHCLLDNAIKYSRDGISPRIELDVVENPSEWVFTVRDNGIGIAPEFFDKIFVIFQRLHNRDQYSGSGIGLSIVKKQVESWGGKVWLESTIGEGSNFYFTLPKTPVSNDL</sequence>
<dbReference type="CDD" id="cd00082">
    <property type="entry name" value="HisKA"/>
    <property type="match status" value="1"/>
</dbReference>
<evidence type="ECO:0000256" key="1">
    <source>
        <dbReference type="ARBA" id="ARBA00000085"/>
    </source>
</evidence>
<dbReference type="SUPFAM" id="SSF47384">
    <property type="entry name" value="Homodimeric domain of signal transducing histidine kinase"/>
    <property type="match status" value="1"/>
</dbReference>
<feature type="domain" description="Histidine kinase" evidence="7">
    <location>
        <begin position="1666"/>
        <end position="1880"/>
    </location>
</feature>
<feature type="domain" description="PAC" evidence="9">
    <location>
        <begin position="205"/>
        <end position="257"/>
    </location>
</feature>
<keyword evidence="3" id="KW-0597">Phosphoprotein</keyword>
<gene>
    <name evidence="10" type="ORF">SAMN03080598_01962</name>
</gene>
<dbReference type="InterPro" id="IPR000014">
    <property type="entry name" value="PAS"/>
</dbReference>
<evidence type="ECO:0000256" key="2">
    <source>
        <dbReference type="ARBA" id="ARBA00012438"/>
    </source>
</evidence>
<dbReference type="Pfam" id="PF00512">
    <property type="entry name" value="HisKA"/>
    <property type="match status" value="1"/>
</dbReference>
<protein>
    <recommendedName>
        <fullName evidence="2">histidine kinase</fullName>
        <ecNumber evidence="2">2.7.13.3</ecNumber>
    </recommendedName>
</protein>
<dbReference type="InterPro" id="IPR013655">
    <property type="entry name" value="PAS_fold_3"/>
</dbReference>
<dbReference type="InterPro" id="IPR013656">
    <property type="entry name" value="PAS_4"/>
</dbReference>
<feature type="domain" description="PAS" evidence="8">
    <location>
        <begin position="388"/>
        <end position="440"/>
    </location>
</feature>
<dbReference type="Gene3D" id="3.30.450.40">
    <property type="match status" value="1"/>
</dbReference>
<dbReference type="PROSITE" id="PS50113">
    <property type="entry name" value="PAC"/>
    <property type="match status" value="4"/>
</dbReference>
<dbReference type="FunFam" id="3.30.565.10:FF:000006">
    <property type="entry name" value="Sensor histidine kinase WalK"/>
    <property type="match status" value="1"/>
</dbReference>
<dbReference type="InterPro" id="IPR029016">
    <property type="entry name" value="GAF-like_dom_sf"/>
</dbReference>
<dbReference type="PROSITE" id="PS50112">
    <property type="entry name" value="PAS"/>
    <property type="match status" value="6"/>
</dbReference>
<keyword evidence="5" id="KW-0418">Kinase</keyword>
<dbReference type="SMART" id="SM00065">
    <property type="entry name" value="GAF"/>
    <property type="match status" value="1"/>
</dbReference>
<dbReference type="PRINTS" id="PR00344">
    <property type="entry name" value="BCTRLSENSOR"/>
</dbReference>
<dbReference type="Gene3D" id="1.10.287.130">
    <property type="match status" value="1"/>
</dbReference>
<dbReference type="PANTHER" id="PTHR43304:SF1">
    <property type="entry name" value="PAC DOMAIN-CONTAINING PROTEIN"/>
    <property type="match status" value="1"/>
</dbReference>
<dbReference type="OrthoDB" id="9124519at2"/>
<dbReference type="Gene3D" id="2.10.70.100">
    <property type="match status" value="1"/>
</dbReference>
<evidence type="ECO:0000259" key="7">
    <source>
        <dbReference type="PROSITE" id="PS50109"/>
    </source>
</evidence>
<dbReference type="Pfam" id="PF13426">
    <property type="entry name" value="PAS_9"/>
    <property type="match status" value="2"/>
</dbReference>
<dbReference type="SMART" id="SM00388">
    <property type="entry name" value="HisKA"/>
    <property type="match status" value="1"/>
</dbReference>
<accession>A0A1H5W3V0</accession>
<feature type="coiled-coil region" evidence="6">
    <location>
        <begin position="1632"/>
        <end position="1663"/>
    </location>
</feature>
<evidence type="ECO:0000313" key="10">
    <source>
        <dbReference type="EMBL" id="SEF94110.1"/>
    </source>
</evidence>
<keyword evidence="4" id="KW-0808">Transferase</keyword>
<dbReference type="InterPro" id="IPR035965">
    <property type="entry name" value="PAS-like_dom_sf"/>
</dbReference>
<comment type="catalytic activity">
    <reaction evidence="1">
        <text>ATP + protein L-histidine = ADP + protein N-phospho-L-histidine.</text>
        <dbReference type="EC" id="2.7.13.3"/>
    </reaction>
</comment>
<dbReference type="InterPro" id="IPR036890">
    <property type="entry name" value="HATPase_C_sf"/>
</dbReference>
<dbReference type="SMART" id="SM00387">
    <property type="entry name" value="HATPase_c"/>
    <property type="match status" value="1"/>
</dbReference>
<dbReference type="Pfam" id="PF08447">
    <property type="entry name" value="PAS_3"/>
    <property type="match status" value="4"/>
</dbReference>
<dbReference type="STRING" id="1120964.GCA_001313265_02506"/>
<feature type="domain" description="PAS" evidence="8">
    <location>
        <begin position="1512"/>
        <end position="1584"/>
    </location>
</feature>
<keyword evidence="6" id="KW-0175">Coiled coil</keyword>
<dbReference type="Pfam" id="PF00989">
    <property type="entry name" value="PAS"/>
    <property type="match status" value="1"/>
</dbReference>
<dbReference type="GO" id="GO:0000155">
    <property type="term" value="F:phosphorelay sensor kinase activity"/>
    <property type="evidence" value="ECO:0007669"/>
    <property type="project" value="InterPro"/>
</dbReference>
<evidence type="ECO:0000256" key="6">
    <source>
        <dbReference type="SAM" id="Coils"/>
    </source>
</evidence>
<feature type="domain" description="PAS" evidence="8">
    <location>
        <begin position="1287"/>
        <end position="1327"/>
    </location>
</feature>
<dbReference type="InterPro" id="IPR003594">
    <property type="entry name" value="HATPase_dom"/>
</dbReference>
<evidence type="ECO:0000256" key="4">
    <source>
        <dbReference type="ARBA" id="ARBA00022679"/>
    </source>
</evidence>
<dbReference type="Pfam" id="PF02518">
    <property type="entry name" value="HATPase_c"/>
    <property type="match status" value="1"/>
</dbReference>
<keyword evidence="11" id="KW-1185">Reference proteome</keyword>
<feature type="domain" description="PAS" evidence="8">
    <location>
        <begin position="681"/>
        <end position="751"/>
    </location>
</feature>
<dbReference type="Pfam" id="PF13185">
    <property type="entry name" value="GAF_2"/>
    <property type="match status" value="1"/>
</dbReference>
<dbReference type="SUPFAM" id="SSF55785">
    <property type="entry name" value="PYP-like sensor domain (PAS domain)"/>
    <property type="match status" value="12"/>
</dbReference>
<dbReference type="Gene3D" id="3.30.450.20">
    <property type="entry name" value="PAS domain"/>
    <property type="match status" value="12"/>
</dbReference>